<gene>
    <name evidence="7 8 9 10 11" type="primary">LOC114426309</name>
</gene>
<dbReference type="GeneID" id="114426309"/>
<keyword evidence="2" id="KW-0812">Transmembrane</keyword>
<dbReference type="RefSeq" id="XP_028249418.1">
    <property type="nucleotide sequence ID" value="XM_028393617.1"/>
</dbReference>
<dbReference type="Gene3D" id="2.60.40.10">
    <property type="entry name" value="Immunoglobulins"/>
    <property type="match status" value="1"/>
</dbReference>
<proteinExistence type="predicted"/>
<dbReference type="InterPro" id="IPR036116">
    <property type="entry name" value="FN3_sf"/>
</dbReference>
<dbReference type="RefSeq" id="XP_028249421.1">
    <property type="nucleotide sequence ID" value="XM_028393620.1"/>
</dbReference>
<dbReference type="Pfam" id="PF01108">
    <property type="entry name" value="Tissue_fac"/>
    <property type="match status" value="1"/>
</dbReference>
<dbReference type="InterPro" id="IPR003961">
    <property type="entry name" value="FN3_dom"/>
</dbReference>
<keyword evidence="2" id="KW-1133">Transmembrane helix</keyword>
<dbReference type="Proteomes" id="UP000515145">
    <property type="component" value="Chromosome 21"/>
</dbReference>
<dbReference type="GO" id="GO:0004896">
    <property type="term" value="F:cytokine receptor activity"/>
    <property type="evidence" value="ECO:0007669"/>
    <property type="project" value="TreeGrafter"/>
</dbReference>
<dbReference type="InterPro" id="IPR013783">
    <property type="entry name" value="Ig-like_fold"/>
</dbReference>
<evidence type="ECO:0000256" key="1">
    <source>
        <dbReference type="SAM" id="MobiDB-lite"/>
    </source>
</evidence>
<keyword evidence="2" id="KW-0472">Membrane</keyword>
<name>A0A6P7H2Z6_9TELE</name>
<feature type="chain" id="PRO_5044651054" evidence="3">
    <location>
        <begin position="20"/>
        <end position="477"/>
    </location>
</feature>
<evidence type="ECO:0000313" key="10">
    <source>
        <dbReference type="RefSeq" id="XP_028249422.1"/>
    </source>
</evidence>
<keyword evidence="6" id="KW-1185">Reference proteome</keyword>
<evidence type="ECO:0000259" key="5">
    <source>
        <dbReference type="Pfam" id="PF09294"/>
    </source>
</evidence>
<feature type="transmembrane region" description="Helical" evidence="2">
    <location>
        <begin position="221"/>
        <end position="245"/>
    </location>
</feature>
<evidence type="ECO:0000313" key="11">
    <source>
        <dbReference type="RefSeq" id="XP_028249423.1"/>
    </source>
</evidence>
<feature type="domain" description="Interferon/interleukin receptor" evidence="5">
    <location>
        <begin position="116"/>
        <end position="212"/>
    </location>
</feature>
<organism evidence="6 8">
    <name type="scientific">Parambassis ranga</name>
    <name type="common">Indian glassy fish</name>
    <dbReference type="NCBI Taxonomy" id="210632"/>
    <lineage>
        <taxon>Eukaryota</taxon>
        <taxon>Metazoa</taxon>
        <taxon>Chordata</taxon>
        <taxon>Craniata</taxon>
        <taxon>Vertebrata</taxon>
        <taxon>Euteleostomi</taxon>
        <taxon>Actinopterygii</taxon>
        <taxon>Neopterygii</taxon>
        <taxon>Teleostei</taxon>
        <taxon>Neoteleostei</taxon>
        <taxon>Acanthomorphata</taxon>
        <taxon>Ovalentaria</taxon>
        <taxon>Ambassidae</taxon>
        <taxon>Parambassis</taxon>
    </lineage>
</organism>
<feature type="compositionally biased region" description="Acidic residues" evidence="1">
    <location>
        <begin position="295"/>
        <end position="304"/>
    </location>
</feature>
<dbReference type="PANTHER" id="PTHR20859">
    <property type="entry name" value="INTERFERON/INTERLEUKIN RECEPTOR"/>
    <property type="match status" value="1"/>
</dbReference>
<dbReference type="OrthoDB" id="10031784at2759"/>
<dbReference type="AlphaFoldDB" id="A0A6P7H2Z6"/>
<dbReference type="RefSeq" id="XP_028249422.1">
    <property type="nucleotide sequence ID" value="XM_028393621.1"/>
</dbReference>
<evidence type="ECO:0000313" key="6">
    <source>
        <dbReference type="Proteomes" id="UP000515145"/>
    </source>
</evidence>
<evidence type="ECO:0000313" key="8">
    <source>
        <dbReference type="RefSeq" id="XP_028249420.1"/>
    </source>
</evidence>
<evidence type="ECO:0000259" key="4">
    <source>
        <dbReference type="Pfam" id="PF01108"/>
    </source>
</evidence>
<dbReference type="InterPro" id="IPR015373">
    <property type="entry name" value="Interferon/interleukin_rcp_dom"/>
</dbReference>
<dbReference type="RefSeq" id="XP_028249420.1">
    <property type="nucleotide sequence ID" value="XM_028393619.1"/>
</dbReference>
<feature type="compositionally biased region" description="Low complexity" evidence="1">
    <location>
        <begin position="321"/>
        <end position="353"/>
    </location>
</feature>
<dbReference type="InterPro" id="IPR050650">
    <property type="entry name" value="Type-II_Cytokine-TF_Rcpt"/>
</dbReference>
<feature type="region of interest" description="Disordered" evidence="1">
    <location>
        <begin position="287"/>
        <end position="372"/>
    </location>
</feature>
<feature type="compositionally biased region" description="Basic and acidic residues" evidence="1">
    <location>
        <begin position="356"/>
        <end position="372"/>
    </location>
</feature>
<evidence type="ECO:0000256" key="3">
    <source>
        <dbReference type="SAM" id="SignalP"/>
    </source>
</evidence>
<accession>A0A6P7H2Z6</accession>
<evidence type="ECO:0000313" key="9">
    <source>
        <dbReference type="RefSeq" id="XP_028249421.1"/>
    </source>
</evidence>
<protein>
    <submittedName>
        <fullName evidence="7 8">Interferon alpha/beta receptor 2-like</fullName>
    </submittedName>
</protein>
<reference evidence="7 8" key="1">
    <citation type="submission" date="2025-04" db="UniProtKB">
        <authorList>
            <consortium name="RefSeq"/>
        </authorList>
    </citation>
    <scope>IDENTIFICATION</scope>
</reference>
<feature type="signal peptide" evidence="3">
    <location>
        <begin position="1"/>
        <end position="19"/>
    </location>
</feature>
<feature type="domain" description="Fibronectin type-III" evidence="4">
    <location>
        <begin position="5"/>
        <end position="105"/>
    </location>
</feature>
<dbReference type="RefSeq" id="XP_028249423.1">
    <property type="nucleotide sequence ID" value="XM_028393622.1"/>
</dbReference>
<sequence>MTAHVLLLSLLPLALPAMSELPMPVNVNLTTSSNFNHVLTWEPGPGTRAGVYYQVSVETERGTSSEAVAGCQFVQHPVCNLTEAFPDPTDSYIISIIARVGAQTSRPATVEFKPITHLGLPRLTVISCGRHLCVDLYPPVKRLQESYDNLNYQLQIQSNNGDKPKFYKEKRSLKREVLEHLAPGRQYCVSVRFSDPTEKKESNFSQPVCTFTNGIFSADPLISAIACLLVIAALVPVALLTYAGFICMKRQPLPLVLASIHHIEEVLVLVPHCTVLSSLFNKVPSAGEKSSMESLSDEDDEESATESSYESTGGYKLQEGTNLLSASSSSSSLSAPLSTKPKSPSSSSLNQQSDCSDPHHKVQKSTETRTSAELKHTLTEEKINVREEKKVGGSGTKQDVNLFTLTFGRQEEEELHFSLAEVGPQCTTTPFLPLQHQETKEVAAVKEKEVEEIDECSDYMKRPHTDVSHNFCSLKYS</sequence>
<dbReference type="SUPFAM" id="SSF49265">
    <property type="entry name" value="Fibronectin type III"/>
    <property type="match status" value="2"/>
</dbReference>
<dbReference type="PANTHER" id="PTHR20859:SF93">
    <property type="entry name" value="CYTOKINE RECEPTOR FAMILY MEMBER B12-RELATED"/>
    <property type="match status" value="1"/>
</dbReference>
<evidence type="ECO:0000256" key="2">
    <source>
        <dbReference type="SAM" id="Phobius"/>
    </source>
</evidence>
<keyword evidence="3" id="KW-0732">Signal</keyword>
<evidence type="ECO:0000313" key="7">
    <source>
        <dbReference type="RefSeq" id="XP_028249418.1"/>
    </source>
</evidence>
<dbReference type="GO" id="GO:0005886">
    <property type="term" value="C:plasma membrane"/>
    <property type="evidence" value="ECO:0007669"/>
    <property type="project" value="TreeGrafter"/>
</dbReference>
<dbReference type="Pfam" id="PF09294">
    <property type="entry name" value="Interfer-bind"/>
    <property type="match status" value="1"/>
</dbReference>